<keyword evidence="3" id="KW-0411">Iron-sulfur</keyword>
<dbReference type="PANTHER" id="PTHR40447">
    <property type="entry name" value="ANAEROBIC SULFITE REDUCTASE SUBUNIT A"/>
    <property type="match status" value="1"/>
</dbReference>
<feature type="domain" description="4Fe-4S ferredoxin-type" evidence="4">
    <location>
        <begin position="309"/>
        <end position="338"/>
    </location>
</feature>
<sequence>MTILRIDKSGWNQGLDRTRRTYALVGPTAEGEVPGFRELKDGEYPAMDGRQTRLSPKGVVFPASQVMMTCSFKEGDPKKDMYESVEIDTRPRAVVAIRPNDAKALQLVRLNFDTDEFRDPYVVAAYGACTWIGLAVNAPSATDFSTSCGTGPFDESCLDVMLVDDGDHYLARVLTDKGAAWAACAGFETEAGDGAEALLASKKEAAEKAITSSLSFDRIQDKTVLDLHGAAHWDQTTFACLNCGTCTYACPTCWCFDIQDEVHGDTGYRMRNWDSCMTSLFTRHGSGHNPRETPMQRTRQRFMHKLKYFPEKYGQGIMCVGCGRCIDQCPAGIDIREVCATMNAKA</sequence>
<reference evidence="5 6" key="1">
    <citation type="submission" date="2016-10" db="EMBL/GenBank/DDBJ databases">
        <authorList>
            <person name="de Groot N.N."/>
        </authorList>
    </citation>
    <scope>NUCLEOTIDE SEQUENCE [LARGE SCALE GENOMIC DNA]</scope>
    <source>
        <strain evidence="5 6">AA1</strain>
    </source>
</reference>
<dbReference type="GO" id="GO:0051536">
    <property type="term" value="F:iron-sulfur cluster binding"/>
    <property type="evidence" value="ECO:0007669"/>
    <property type="project" value="UniProtKB-KW"/>
</dbReference>
<evidence type="ECO:0000256" key="2">
    <source>
        <dbReference type="ARBA" id="ARBA00023004"/>
    </source>
</evidence>
<evidence type="ECO:0000313" key="6">
    <source>
        <dbReference type="Proteomes" id="UP000198870"/>
    </source>
</evidence>
<evidence type="ECO:0000313" key="5">
    <source>
        <dbReference type="EMBL" id="SCY37308.1"/>
    </source>
</evidence>
<keyword evidence="2" id="KW-0408">Iron</keyword>
<proteinExistence type="predicted"/>
<accession>A0A1G5FF86</accession>
<protein>
    <submittedName>
        <fullName evidence="5">4Fe-4S dicluster containing protein</fullName>
    </submittedName>
</protein>
<dbReference type="Gene3D" id="1.10.1060.10">
    <property type="entry name" value="Alpha-helical ferredoxin"/>
    <property type="match status" value="1"/>
</dbReference>
<dbReference type="PROSITE" id="PS00198">
    <property type="entry name" value="4FE4S_FER_1"/>
    <property type="match status" value="2"/>
</dbReference>
<name>A0A1G5FF86_9BACT</name>
<dbReference type="STRING" id="419481.SAMN05216233_1087"/>
<dbReference type="RefSeq" id="WP_092210875.1">
    <property type="nucleotide sequence ID" value="NZ_FMUX01000008.1"/>
</dbReference>
<organism evidence="5 6">
    <name type="scientific">Desulfoluna spongiiphila</name>
    <dbReference type="NCBI Taxonomy" id="419481"/>
    <lineage>
        <taxon>Bacteria</taxon>
        <taxon>Pseudomonadati</taxon>
        <taxon>Thermodesulfobacteriota</taxon>
        <taxon>Desulfobacteria</taxon>
        <taxon>Desulfobacterales</taxon>
        <taxon>Desulfolunaceae</taxon>
        <taxon>Desulfoluna</taxon>
    </lineage>
</organism>
<evidence type="ECO:0000256" key="3">
    <source>
        <dbReference type="ARBA" id="ARBA00023014"/>
    </source>
</evidence>
<dbReference type="InterPro" id="IPR009051">
    <property type="entry name" value="Helical_ferredxn"/>
</dbReference>
<keyword evidence="6" id="KW-1185">Reference proteome</keyword>
<dbReference type="EMBL" id="FMUX01000008">
    <property type="protein sequence ID" value="SCY37308.1"/>
    <property type="molecule type" value="Genomic_DNA"/>
</dbReference>
<evidence type="ECO:0000259" key="4">
    <source>
        <dbReference type="PROSITE" id="PS51379"/>
    </source>
</evidence>
<dbReference type="SUPFAM" id="SSF54862">
    <property type="entry name" value="4Fe-4S ferredoxins"/>
    <property type="match status" value="1"/>
</dbReference>
<feature type="domain" description="4Fe-4S ferredoxin-type" evidence="4">
    <location>
        <begin position="229"/>
        <end position="261"/>
    </location>
</feature>
<dbReference type="InterPro" id="IPR017900">
    <property type="entry name" value="4Fe4S_Fe_S_CS"/>
</dbReference>
<dbReference type="Pfam" id="PF17179">
    <property type="entry name" value="Fer4_22"/>
    <property type="match status" value="1"/>
</dbReference>
<dbReference type="AlphaFoldDB" id="A0A1G5FF86"/>
<dbReference type="PROSITE" id="PS51379">
    <property type="entry name" value="4FE4S_FER_2"/>
    <property type="match status" value="2"/>
</dbReference>
<dbReference type="PANTHER" id="PTHR40447:SF1">
    <property type="entry name" value="ANAEROBIC SULFITE REDUCTASE SUBUNIT A"/>
    <property type="match status" value="1"/>
</dbReference>
<evidence type="ECO:0000256" key="1">
    <source>
        <dbReference type="ARBA" id="ARBA00022723"/>
    </source>
</evidence>
<keyword evidence="1" id="KW-0479">Metal-binding</keyword>
<gene>
    <name evidence="5" type="ORF">SAMN05216233_1087</name>
</gene>
<dbReference type="OrthoDB" id="9795302at2"/>
<dbReference type="GO" id="GO:0046872">
    <property type="term" value="F:metal ion binding"/>
    <property type="evidence" value="ECO:0007669"/>
    <property type="project" value="UniProtKB-KW"/>
</dbReference>
<dbReference type="InterPro" id="IPR017896">
    <property type="entry name" value="4Fe4S_Fe-S-bd"/>
</dbReference>
<dbReference type="Proteomes" id="UP000198870">
    <property type="component" value="Unassembled WGS sequence"/>
</dbReference>